<protein>
    <submittedName>
        <fullName evidence="1">Uncharacterized protein</fullName>
    </submittedName>
</protein>
<dbReference type="RefSeq" id="WP_194198972.1">
    <property type="nucleotide sequence ID" value="NZ_CP045227.1"/>
</dbReference>
<proteinExistence type="predicted"/>
<organism evidence="1 2">
    <name type="scientific">Nostoc sphaeroides CCNUC1</name>
    <dbReference type="NCBI Taxonomy" id="2653204"/>
    <lineage>
        <taxon>Bacteria</taxon>
        <taxon>Bacillati</taxon>
        <taxon>Cyanobacteriota</taxon>
        <taxon>Cyanophyceae</taxon>
        <taxon>Nostocales</taxon>
        <taxon>Nostocaceae</taxon>
        <taxon>Nostoc</taxon>
    </lineage>
</organism>
<dbReference type="Proteomes" id="UP000326678">
    <property type="component" value="Chromosome Gxm2"/>
</dbReference>
<evidence type="ECO:0000313" key="1">
    <source>
        <dbReference type="EMBL" id="QFS50379.1"/>
    </source>
</evidence>
<dbReference type="AlphaFoldDB" id="A0A5P8WEQ4"/>
<dbReference type="KEGG" id="nsh:GXM_07873"/>
<accession>A0A5P8WEQ4</accession>
<name>A0A5P8WEQ4_9NOSO</name>
<reference evidence="1 2" key="1">
    <citation type="submission" date="2019-10" db="EMBL/GenBank/DDBJ databases">
        <title>Genomic and transcriptomic insights into the perfect genentic adaptation of a filamentous nitrogen-fixing cyanobacterium to rice fields.</title>
        <authorList>
            <person name="Chen Z."/>
        </authorList>
    </citation>
    <scope>NUCLEOTIDE SEQUENCE [LARGE SCALE GENOMIC DNA]</scope>
    <source>
        <strain evidence="1">CCNUC1</strain>
    </source>
</reference>
<keyword evidence="2" id="KW-1185">Reference proteome</keyword>
<dbReference type="EMBL" id="CP045227">
    <property type="protein sequence ID" value="QFS50379.1"/>
    <property type="molecule type" value="Genomic_DNA"/>
</dbReference>
<gene>
    <name evidence="1" type="ORF">GXM_07873</name>
</gene>
<evidence type="ECO:0000313" key="2">
    <source>
        <dbReference type="Proteomes" id="UP000326678"/>
    </source>
</evidence>
<sequence length="58" mass="6452">MVTHNLEGLAIGSRQEFWRSPSIDIAPSPNPNVKDRYFVYHIRDGESGNPVLSGIKAN</sequence>